<gene>
    <name evidence="2" type="ORF">NAPIS_ORF00755</name>
</gene>
<evidence type="ECO:0000313" key="2">
    <source>
        <dbReference type="EMBL" id="EQB61671.1"/>
    </source>
</evidence>
<dbReference type="Proteomes" id="UP000053780">
    <property type="component" value="Unassembled WGS sequence"/>
</dbReference>
<dbReference type="HOGENOM" id="CLU_1886347_0_0_1"/>
<name>T0MF06_9MICR</name>
<proteinExistence type="predicted"/>
<protein>
    <submittedName>
        <fullName evidence="2">Glutaredoxin</fullName>
    </submittedName>
</protein>
<evidence type="ECO:0000256" key="1">
    <source>
        <dbReference type="ARBA" id="ARBA00023284"/>
    </source>
</evidence>
<reference evidence="2 3" key="1">
    <citation type="journal article" date="2013" name="BMC Genomics">
        <title>Genome sequencing and comparative genomics of honey bee microsporidia, Nosema apis reveal novel insights into host-parasite interactions.</title>
        <authorList>
            <person name="Chen Yp."/>
            <person name="Pettis J.S."/>
            <person name="Zhao Y."/>
            <person name="Liu X."/>
            <person name="Tallon L.J."/>
            <person name="Sadzewicz L.D."/>
            <person name="Li R."/>
            <person name="Zheng H."/>
            <person name="Huang S."/>
            <person name="Zhang X."/>
            <person name="Hamilton M.C."/>
            <person name="Pernal S.F."/>
            <person name="Melathopoulos A.P."/>
            <person name="Yan X."/>
            <person name="Evans J.D."/>
        </authorList>
    </citation>
    <scope>NUCLEOTIDE SEQUENCE [LARGE SCALE GENOMIC DNA]</scope>
    <source>
        <strain evidence="2 3">BRL 01</strain>
    </source>
</reference>
<dbReference type="InterPro" id="IPR004480">
    <property type="entry name" value="Monothiol_GRX-rel"/>
</dbReference>
<dbReference type="AlphaFoldDB" id="T0MF06"/>
<dbReference type="EMBL" id="KE647109">
    <property type="protein sequence ID" value="EQB61671.1"/>
    <property type="molecule type" value="Genomic_DNA"/>
</dbReference>
<dbReference type="OrthoDB" id="415696at2759"/>
<dbReference type="Gene3D" id="3.40.30.10">
    <property type="entry name" value="Glutaredoxin"/>
    <property type="match status" value="1"/>
</dbReference>
<dbReference type="VEuPathDB" id="MicrosporidiaDB:NAPIS_ORF00755"/>
<keyword evidence="1" id="KW-0676">Redox-active center</keyword>
<dbReference type="PROSITE" id="PS51354">
    <property type="entry name" value="GLUTAREDOXIN_2"/>
    <property type="match status" value="1"/>
</dbReference>
<keyword evidence="3" id="KW-1185">Reference proteome</keyword>
<dbReference type="SUPFAM" id="SSF52833">
    <property type="entry name" value="Thioredoxin-like"/>
    <property type="match status" value="1"/>
</dbReference>
<dbReference type="PANTHER" id="PTHR10293:SF16">
    <property type="entry name" value="GLUTAREDOXIN-RELATED PROTEIN 5, MITOCHONDRIAL"/>
    <property type="match status" value="1"/>
</dbReference>
<evidence type="ECO:0000313" key="3">
    <source>
        <dbReference type="Proteomes" id="UP000053780"/>
    </source>
</evidence>
<organism evidence="2 3">
    <name type="scientific">Vairimorpha apis BRL 01</name>
    <dbReference type="NCBI Taxonomy" id="1037528"/>
    <lineage>
        <taxon>Eukaryota</taxon>
        <taxon>Fungi</taxon>
        <taxon>Fungi incertae sedis</taxon>
        <taxon>Microsporidia</taxon>
        <taxon>Nosematidae</taxon>
        <taxon>Vairimorpha</taxon>
    </lineage>
</organism>
<accession>T0MF06</accession>
<dbReference type="InterPro" id="IPR036249">
    <property type="entry name" value="Thioredoxin-like_sf"/>
</dbReference>
<sequence length="135" mass="16220">MDYNKNNNPFYEIDYCNKVIFFDAQFDDSLITEDYLKIKLTNDSLKTTIFERYGLKKLPCLLYYKKVIDLTKEQIEKIEQNKTLFLKSEFENIHIKKFNRWPTFPQFFVRGEFIGGCDIIVELDKKGEFDNILKT</sequence>
<dbReference type="PANTHER" id="PTHR10293">
    <property type="entry name" value="GLUTAREDOXIN FAMILY MEMBER"/>
    <property type="match status" value="1"/>
</dbReference>